<evidence type="ECO:0000313" key="1">
    <source>
        <dbReference type="EMBL" id="STU50207.1"/>
    </source>
</evidence>
<evidence type="ECO:0000313" key="2">
    <source>
        <dbReference type="EMBL" id="STV05138.1"/>
    </source>
</evidence>
<reference evidence="3 4" key="1">
    <citation type="submission" date="2018-06" db="EMBL/GenBank/DDBJ databases">
        <authorList>
            <consortium name="Pathogen Informatics"/>
            <person name="Doyle S."/>
        </authorList>
    </citation>
    <scope>NUCLEOTIDE SEQUENCE [LARGE SCALE GENOMIC DNA]</scope>
    <source>
        <strain evidence="1 3">NCTC5051</strain>
        <strain evidence="2 4">NCTC5053</strain>
    </source>
</reference>
<dbReference type="EMBL" id="UGMN01000004">
    <property type="protein sequence ID" value="STV05138.1"/>
    <property type="molecule type" value="Genomic_DNA"/>
</dbReference>
<accession>A0A378AE68</accession>
<proteinExistence type="predicted"/>
<dbReference type="AlphaFoldDB" id="A0A378AE68"/>
<dbReference type="Proteomes" id="UP000254387">
    <property type="component" value="Unassembled WGS sequence"/>
</dbReference>
<dbReference type="EMBL" id="UGLU01000001">
    <property type="protein sequence ID" value="STU50207.1"/>
    <property type="molecule type" value="Genomic_DNA"/>
</dbReference>
<sequence>MTPRQQRNHISAIQKAASAPHKRWLGRSLLLTSVQAGWIKSLLTVWGECVGGKTRAEYRLQNCNQFWGKLKEDGWDESQLTRITEALKQARQEGFSGPQAMGRARAILWPTTLSDMIEEAERHDDADCIEQAVLRTFELEDPVYVIGMNYYTTRKKISDLARELQHAAPWLSPPMARERVKWCLQIFQAKTFIAVRQCLKSE</sequence>
<gene>
    <name evidence="1" type="ORF">NCTC5051_01941</name>
    <name evidence="2" type="ORF">NCTC5053_01783</name>
</gene>
<protein>
    <submittedName>
        <fullName evidence="2">Uncharacterized protein</fullName>
    </submittedName>
</protein>
<evidence type="ECO:0000313" key="3">
    <source>
        <dbReference type="Proteomes" id="UP000254141"/>
    </source>
</evidence>
<name>A0A378AE68_KLEPN</name>
<organism evidence="2 4">
    <name type="scientific">Klebsiella pneumoniae</name>
    <dbReference type="NCBI Taxonomy" id="573"/>
    <lineage>
        <taxon>Bacteria</taxon>
        <taxon>Pseudomonadati</taxon>
        <taxon>Pseudomonadota</taxon>
        <taxon>Gammaproteobacteria</taxon>
        <taxon>Enterobacterales</taxon>
        <taxon>Enterobacteriaceae</taxon>
        <taxon>Klebsiella/Raoultella group</taxon>
        <taxon>Klebsiella</taxon>
        <taxon>Klebsiella pneumoniae complex</taxon>
    </lineage>
</organism>
<dbReference type="Proteomes" id="UP000254141">
    <property type="component" value="Unassembled WGS sequence"/>
</dbReference>
<evidence type="ECO:0000313" key="4">
    <source>
        <dbReference type="Proteomes" id="UP000254387"/>
    </source>
</evidence>